<feature type="compositionally biased region" description="Low complexity" evidence="1">
    <location>
        <begin position="124"/>
        <end position="134"/>
    </location>
</feature>
<gene>
    <name evidence="2" type="ORF">F503_03423</name>
</gene>
<dbReference type="EMBL" id="KE148152">
    <property type="protein sequence ID" value="EPE06996.1"/>
    <property type="molecule type" value="Genomic_DNA"/>
</dbReference>
<dbReference type="HOGENOM" id="CLU_806753_0_0_1"/>
<proteinExistence type="predicted"/>
<sequence>MATTEVGCKLSSVNFCPAPAAHDATHGNFSGGIAPPDAFTQYTDVFCFCEFLRTTAVLNGDHTVRRAWVACLRGAAHFWFYHALSMGSRKHLADANIDEVIHALMYEFGGRGVCLIDSEHPSHSDTGSFSSSNSGTQNPPQITLSVRPATGHSGKSPNLSSIPPSSHLFSAPGGRSPGRQSPSRSPRPHGDHQGSRIPRSPARDDGLSFAGYGVDSQFDVTRKGATVDGQTCHRYPTHRDVSRQQAEEAVGANERGKDKRHGTRQRLSETSDHPMAEAPGTPNPRSCGQRGSRQQTPDTQRTPIRKTKKSAPKLSIRDTNLNDGLIPFIEPRTATRRARKSSSS</sequence>
<dbReference type="AlphaFoldDB" id="S3C573"/>
<feature type="compositionally biased region" description="Low complexity" evidence="1">
    <location>
        <begin position="172"/>
        <end position="184"/>
    </location>
</feature>
<feature type="compositionally biased region" description="Basic and acidic residues" evidence="1">
    <location>
        <begin position="266"/>
        <end position="275"/>
    </location>
</feature>
<dbReference type="VEuPathDB" id="FungiDB:F503_03423"/>
<protein>
    <submittedName>
        <fullName evidence="2">Uncharacterized protein</fullName>
    </submittedName>
</protein>
<organism evidence="2 3">
    <name type="scientific">Ophiostoma piceae (strain UAMH 11346)</name>
    <name type="common">Sap stain fungus</name>
    <dbReference type="NCBI Taxonomy" id="1262450"/>
    <lineage>
        <taxon>Eukaryota</taxon>
        <taxon>Fungi</taxon>
        <taxon>Dikarya</taxon>
        <taxon>Ascomycota</taxon>
        <taxon>Pezizomycotina</taxon>
        <taxon>Sordariomycetes</taxon>
        <taxon>Sordariomycetidae</taxon>
        <taxon>Ophiostomatales</taxon>
        <taxon>Ophiostomataceae</taxon>
        <taxon>Ophiostoma</taxon>
    </lineage>
</organism>
<feature type="compositionally biased region" description="Basic residues" evidence="1">
    <location>
        <begin position="334"/>
        <end position="344"/>
    </location>
</feature>
<feature type="region of interest" description="Disordered" evidence="1">
    <location>
        <begin position="229"/>
        <end position="344"/>
    </location>
</feature>
<dbReference type="Proteomes" id="UP000016923">
    <property type="component" value="Unassembled WGS sequence"/>
</dbReference>
<name>S3C573_OPHP1</name>
<evidence type="ECO:0000256" key="1">
    <source>
        <dbReference type="SAM" id="MobiDB-lite"/>
    </source>
</evidence>
<evidence type="ECO:0000313" key="2">
    <source>
        <dbReference type="EMBL" id="EPE06996.1"/>
    </source>
</evidence>
<accession>S3C573</accession>
<feature type="compositionally biased region" description="Polar residues" evidence="1">
    <location>
        <begin position="135"/>
        <end position="144"/>
    </location>
</feature>
<keyword evidence="3" id="KW-1185">Reference proteome</keyword>
<evidence type="ECO:0000313" key="3">
    <source>
        <dbReference type="Proteomes" id="UP000016923"/>
    </source>
</evidence>
<feature type="region of interest" description="Disordered" evidence="1">
    <location>
        <begin position="124"/>
        <end position="210"/>
    </location>
</feature>
<feature type="compositionally biased region" description="Polar residues" evidence="1">
    <location>
        <begin position="153"/>
        <end position="168"/>
    </location>
</feature>
<feature type="compositionally biased region" description="Basic and acidic residues" evidence="1">
    <location>
        <begin position="237"/>
        <end position="246"/>
    </location>
</feature>
<feature type="compositionally biased region" description="Polar residues" evidence="1">
    <location>
        <begin position="283"/>
        <end position="302"/>
    </location>
</feature>
<reference evidence="2 3" key="1">
    <citation type="journal article" date="2013" name="BMC Genomics">
        <title>The genome and transcriptome of the pine saprophyte Ophiostoma piceae, and a comparison with the bark beetle-associated pine pathogen Grosmannia clavigera.</title>
        <authorList>
            <person name="Haridas S."/>
            <person name="Wang Y."/>
            <person name="Lim L."/>
            <person name="Massoumi Alamouti S."/>
            <person name="Jackman S."/>
            <person name="Docking R."/>
            <person name="Robertson G."/>
            <person name="Birol I."/>
            <person name="Bohlmann J."/>
            <person name="Breuil C."/>
        </authorList>
    </citation>
    <scope>NUCLEOTIDE SEQUENCE [LARGE SCALE GENOMIC DNA]</scope>
    <source>
        <strain evidence="2 3">UAMH 11346</strain>
    </source>
</reference>